<dbReference type="InterPro" id="IPR036388">
    <property type="entry name" value="WH-like_DNA-bd_sf"/>
</dbReference>
<feature type="transmembrane region" description="Helical" evidence="12">
    <location>
        <begin position="174"/>
        <end position="197"/>
    </location>
</feature>
<organism evidence="15 16">
    <name type="scientific">Trichinella pseudospiralis</name>
    <name type="common">Parasitic roundworm</name>
    <dbReference type="NCBI Taxonomy" id="6337"/>
    <lineage>
        <taxon>Eukaryota</taxon>
        <taxon>Metazoa</taxon>
        <taxon>Ecdysozoa</taxon>
        <taxon>Nematoda</taxon>
        <taxon>Enoplea</taxon>
        <taxon>Dorylaimia</taxon>
        <taxon>Trichinellida</taxon>
        <taxon>Trichinellidae</taxon>
        <taxon>Trichinella</taxon>
    </lineage>
</organism>
<evidence type="ECO:0000256" key="4">
    <source>
        <dbReference type="ARBA" id="ARBA00022989"/>
    </source>
</evidence>
<dbReference type="PRINTS" id="PR00053">
    <property type="entry name" value="FORKHEAD"/>
</dbReference>
<dbReference type="PROSITE" id="PS00657">
    <property type="entry name" value="FORK_HEAD_1"/>
    <property type="match status" value="1"/>
</dbReference>
<keyword evidence="8" id="KW-0804">Transcription</keyword>
<evidence type="ECO:0000256" key="8">
    <source>
        <dbReference type="ARBA" id="ARBA00023163"/>
    </source>
</evidence>
<evidence type="ECO:0000256" key="5">
    <source>
        <dbReference type="ARBA" id="ARBA00023015"/>
    </source>
</evidence>
<dbReference type="PROSITE" id="PS00658">
    <property type="entry name" value="FORK_HEAD_2"/>
    <property type="match status" value="1"/>
</dbReference>
<gene>
    <name evidence="15" type="primary">Foxk1</name>
    <name evidence="15" type="ORF">T4C_10376</name>
</gene>
<keyword evidence="5" id="KW-0805">Transcription regulation</keyword>
<comment type="subcellular location">
    <subcellularLocation>
        <location evidence="2">Membrane</location>
        <topology evidence="2">Multi-pass membrane protein</topology>
    </subcellularLocation>
    <subcellularLocation>
        <location evidence="1 10">Nucleus</location>
    </subcellularLocation>
</comment>
<accession>A0A0V1KDK7</accession>
<keyword evidence="9 10" id="KW-0539">Nucleus</keyword>
<dbReference type="Gene3D" id="1.10.1450.10">
    <property type="entry name" value="Tetraspanin"/>
    <property type="match status" value="1"/>
</dbReference>
<protein>
    <submittedName>
        <fullName evidence="15">Forkhead box protein K1</fullName>
    </submittedName>
</protein>
<dbReference type="PANTHER" id="PTHR45881:SF6">
    <property type="entry name" value="FORK-HEAD DOMAIN-CONTAINING PROTEIN"/>
    <property type="match status" value="1"/>
</dbReference>
<dbReference type="PROSITE" id="PS50039">
    <property type="entry name" value="FORK_HEAD_3"/>
    <property type="match status" value="1"/>
</dbReference>
<dbReference type="InterPro" id="IPR008952">
    <property type="entry name" value="Tetraspanin_EC2_sf"/>
</dbReference>
<evidence type="ECO:0000256" key="12">
    <source>
        <dbReference type="SAM" id="Phobius"/>
    </source>
</evidence>
<dbReference type="PANTHER" id="PTHR45881">
    <property type="entry name" value="CHECKPOINT SUPPRESSOR 1-LIKE, ISOFORM A-RELATED"/>
    <property type="match status" value="1"/>
</dbReference>
<feature type="transmembrane region" description="Helical" evidence="12">
    <location>
        <begin position="140"/>
        <end position="162"/>
    </location>
</feature>
<dbReference type="SUPFAM" id="SSF46785">
    <property type="entry name" value="Winged helix' DNA-binding domain"/>
    <property type="match status" value="1"/>
</dbReference>
<dbReference type="SMART" id="SM00240">
    <property type="entry name" value="FHA"/>
    <property type="match status" value="1"/>
</dbReference>
<evidence type="ECO:0000313" key="15">
    <source>
        <dbReference type="EMBL" id="KRZ45290.1"/>
    </source>
</evidence>
<evidence type="ECO:0000256" key="3">
    <source>
        <dbReference type="ARBA" id="ARBA00022692"/>
    </source>
</evidence>
<evidence type="ECO:0000259" key="14">
    <source>
        <dbReference type="PROSITE" id="PS50039"/>
    </source>
</evidence>
<proteinExistence type="predicted"/>
<dbReference type="InterPro" id="IPR018499">
    <property type="entry name" value="Tetraspanin/Peripherin"/>
</dbReference>
<dbReference type="InterPro" id="IPR008984">
    <property type="entry name" value="SMAD_FHA_dom_sf"/>
</dbReference>
<keyword evidence="6 10" id="KW-0238">DNA-binding</keyword>
<dbReference type="CDD" id="cd20026">
    <property type="entry name" value="FH_FOXK"/>
    <property type="match status" value="1"/>
</dbReference>
<sequence>MNQQRRGTIATVRSLEKRQSINSSRRRSSRRLSSMQRNRSASYTPNAQFALKQRPIADVGALPTKLNFTEAKTLSQPARTKFMTQTNRTALIKYCIFAFNLIFIIVGFGLVCLGVFLKADERFRDFLSEKYRNVAVQYDVLYIGAYLLIVIGFLMIIVSFFGCCGSIRLHRCLLISYFICLAVLFVTQLSVGTVLYIKRDSIENELGETLDYMVSKYYQGPSIVQEALEALHKAFRCCGSSGCSDFDQLNLRRPRSCDAECEGCRLRMFRALRDSFTVLSVVFAFVLLAEIFGMILAMYLACVTVPERIAGAPVRRLAVGVDVVVNARGVVSHCVLTDQSDGIIVVNIAEQAMFAERPMAAINYAAITESRAKFQDHHCDASYSSSSSFSSLRTFVPVGLEKNDHMLWHPDSVLQNSTDHFLISNGVLARLDYENVSYMIRKRSVVVGRQSQNNPPDIGLQADDISASYVSRVHLQLQFGDDFCWYLVCFGKNGIFLNSTLIPNHITNSTPIPDECTLRFPSTHIRLHFRSLIKKPSLVEEAEQSIVKRAVFIAPPLEDSCASLSSMSTTSTESMNKTYTEGKMSRSGLLPQLMNSADEQMSESPASESVCSDNNENALVIVEDNPNEEFSTAAVQQQAQFTSNTDSSSDADRVGVICITTSNSSADGNNNKKTGNCLADTVASSSSSSSLVKPPYSYAQLIVQAISSTSERQMTLSGIYAYIIKNYPYYRTCDKSWQNSIRHNLSLNRYFIKIPRSQDEPGKGNFWGLDSLSEAKLVQFAFRQRRSRRLSALSGVDQNVDLKKKKQSGKVTVIKESVGNVVITPFRNNDETATVKSEKEDNIALAEVSVISSSINNGCGGGDGRTIAKVNKCDVVSIKSNEVCRNVTPPTAEAHIIRALKFVPLETDKLGLGQIVFTRPPTTAVLCRGSVELAAARCNNDHSVLSSSGPICSTNEISAISGLSSLSSADSVNNNNTTIITTNNNCNNGKRRFDDSTDLGRFASQSAPSSPKRQVFAIPASIPASANNSPRRVHRYSGGTFSITESDGRQRLRLCPSPPSFVSVSTPETSALKALIEQSRHRRSSETKFQTHTAYDIKTSRVSSSTASQSKSKSKRNAATNSLEKVSSDLTTTKDILCFRPNITPRLNNIATQTVPVTVSAFELSSTSCNNSNSNNTTAAITTSTTDNTNTNNDNQASNIVNRTAGISMMNNPISQHLTTNGQFPFNGSFVPFIDSRHLTHLAAHSLMNTASQASTGFNPLNLWYPARTLGINNNNNNNNCTSNHQGGVTATVGNFLPFSNFTVFENNNSSNTCNSTAVATITTVLNTSAAAVAAAVTAATDTNTTTVTTTATAAIDRNNNMDSNNNNGSVVDPAAAASSGNLQSKFTPRDVMLGDEENPIAATAASYASNLSRFVNIDQLQYSLKLKSEEISSNVICFAKRVSQ</sequence>
<dbReference type="Gene3D" id="2.60.200.20">
    <property type="match status" value="1"/>
</dbReference>
<dbReference type="PRINTS" id="PR00259">
    <property type="entry name" value="TMFOUR"/>
</dbReference>
<evidence type="ECO:0000256" key="7">
    <source>
        <dbReference type="ARBA" id="ARBA00023136"/>
    </source>
</evidence>
<feature type="domain" description="FHA" evidence="13">
    <location>
        <begin position="445"/>
        <end position="502"/>
    </location>
</feature>
<feature type="transmembrane region" description="Helical" evidence="12">
    <location>
        <begin position="91"/>
        <end position="119"/>
    </location>
</feature>
<dbReference type="Pfam" id="PF00335">
    <property type="entry name" value="Tetraspanin"/>
    <property type="match status" value="1"/>
</dbReference>
<name>A0A0V1KDK7_TRIPS</name>
<dbReference type="CDD" id="cd03127">
    <property type="entry name" value="tetraspanin_LEL"/>
    <property type="match status" value="1"/>
</dbReference>
<dbReference type="PROSITE" id="PS50006">
    <property type="entry name" value="FHA_DOMAIN"/>
    <property type="match status" value="1"/>
</dbReference>
<dbReference type="InterPro" id="IPR001766">
    <property type="entry name" value="Fork_head_dom"/>
</dbReference>
<dbReference type="Pfam" id="PF00250">
    <property type="entry name" value="Forkhead"/>
    <property type="match status" value="1"/>
</dbReference>
<dbReference type="InterPro" id="IPR018122">
    <property type="entry name" value="TF_fork_head_CS_1"/>
</dbReference>
<dbReference type="GO" id="GO:0005634">
    <property type="term" value="C:nucleus"/>
    <property type="evidence" value="ECO:0007669"/>
    <property type="project" value="UniProtKB-SubCell"/>
</dbReference>
<evidence type="ECO:0000256" key="6">
    <source>
        <dbReference type="ARBA" id="ARBA00023125"/>
    </source>
</evidence>
<evidence type="ECO:0000256" key="11">
    <source>
        <dbReference type="SAM" id="MobiDB-lite"/>
    </source>
</evidence>
<feature type="region of interest" description="Disordered" evidence="11">
    <location>
        <begin position="17"/>
        <end position="43"/>
    </location>
</feature>
<evidence type="ECO:0000256" key="2">
    <source>
        <dbReference type="ARBA" id="ARBA00004141"/>
    </source>
</evidence>
<keyword evidence="3 12" id="KW-0812">Transmembrane</keyword>
<feature type="region of interest" description="Disordered" evidence="11">
    <location>
        <begin position="1098"/>
        <end position="1122"/>
    </location>
</feature>
<evidence type="ECO:0000256" key="10">
    <source>
        <dbReference type="PROSITE-ProRule" id="PRU00089"/>
    </source>
</evidence>
<dbReference type="GO" id="GO:0045893">
    <property type="term" value="P:positive regulation of DNA-templated transcription"/>
    <property type="evidence" value="ECO:0007669"/>
    <property type="project" value="UniProtKB-ARBA"/>
</dbReference>
<feature type="DNA-binding region" description="Fork-head" evidence="10">
    <location>
        <begin position="693"/>
        <end position="788"/>
    </location>
</feature>
<dbReference type="Gene3D" id="1.10.10.10">
    <property type="entry name" value="Winged helix-like DNA-binding domain superfamily/Winged helix DNA-binding domain"/>
    <property type="match status" value="1"/>
</dbReference>
<dbReference type="SMART" id="SM00339">
    <property type="entry name" value="FH"/>
    <property type="match status" value="1"/>
</dbReference>
<feature type="region of interest" description="Disordered" evidence="11">
    <location>
        <begin position="1047"/>
        <end position="1067"/>
    </location>
</feature>
<dbReference type="GO" id="GO:0043565">
    <property type="term" value="F:sequence-specific DNA binding"/>
    <property type="evidence" value="ECO:0007669"/>
    <property type="project" value="InterPro"/>
</dbReference>
<dbReference type="SUPFAM" id="SSF49879">
    <property type="entry name" value="SMAD/FHA domain"/>
    <property type="match status" value="1"/>
</dbReference>
<dbReference type="GO" id="GO:0016020">
    <property type="term" value="C:membrane"/>
    <property type="evidence" value="ECO:0007669"/>
    <property type="project" value="UniProtKB-SubCell"/>
</dbReference>
<dbReference type="EMBL" id="JYDV01000003">
    <property type="protein sequence ID" value="KRZ45290.1"/>
    <property type="molecule type" value="Genomic_DNA"/>
</dbReference>
<dbReference type="InterPro" id="IPR030456">
    <property type="entry name" value="TF_fork_head_CS_2"/>
</dbReference>
<evidence type="ECO:0000313" key="16">
    <source>
        <dbReference type="Proteomes" id="UP000054826"/>
    </source>
</evidence>
<dbReference type="GO" id="GO:0006357">
    <property type="term" value="P:regulation of transcription by RNA polymerase II"/>
    <property type="evidence" value="ECO:0007669"/>
    <property type="project" value="UniProtKB-ARBA"/>
</dbReference>
<reference evidence="15 16" key="1">
    <citation type="submission" date="2015-01" db="EMBL/GenBank/DDBJ databases">
        <title>Evolution of Trichinella species and genotypes.</title>
        <authorList>
            <person name="Korhonen P.K."/>
            <person name="Edoardo P."/>
            <person name="Giuseppe L.R."/>
            <person name="Gasser R.B."/>
        </authorList>
    </citation>
    <scope>NUCLEOTIDE SEQUENCE [LARGE SCALE GENOMIC DNA]</scope>
    <source>
        <strain evidence="15">ISS176</strain>
    </source>
</reference>
<dbReference type="InterPro" id="IPR036390">
    <property type="entry name" value="WH_DNA-bd_sf"/>
</dbReference>
<evidence type="ECO:0000256" key="1">
    <source>
        <dbReference type="ARBA" id="ARBA00004123"/>
    </source>
</evidence>
<dbReference type="Proteomes" id="UP000054826">
    <property type="component" value="Unassembled WGS sequence"/>
</dbReference>
<feature type="compositionally biased region" description="Low complexity" evidence="11">
    <location>
        <begin position="31"/>
        <end position="40"/>
    </location>
</feature>
<evidence type="ECO:0000256" key="9">
    <source>
        <dbReference type="ARBA" id="ARBA00023242"/>
    </source>
</evidence>
<feature type="transmembrane region" description="Helical" evidence="12">
    <location>
        <begin position="276"/>
        <end position="300"/>
    </location>
</feature>
<dbReference type="InterPro" id="IPR000253">
    <property type="entry name" value="FHA_dom"/>
</dbReference>
<keyword evidence="7 12" id="KW-0472">Membrane</keyword>
<feature type="domain" description="Fork-head" evidence="14">
    <location>
        <begin position="693"/>
        <end position="788"/>
    </location>
</feature>
<dbReference type="SUPFAM" id="SSF48652">
    <property type="entry name" value="Tetraspanin"/>
    <property type="match status" value="1"/>
</dbReference>
<comment type="caution">
    <text evidence="15">The sequence shown here is derived from an EMBL/GenBank/DDBJ whole genome shotgun (WGS) entry which is preliminary data.</text>
</comment>
<dbReference type="GO" id="GO:0003700">
    <property type="term" value="F:DNA-binding transcription factor activity"/>
    <property type="evidence" value="ECO:0007669"/>
    <property type="project" value="InterPro"/>
</dbReference>
<keyword evidence="4 12" id="KW-1133">Transmembrane helix</keyword>
<dbReference type="Pfam" id="PF00498">
    <property type="entry name" value="FHA"/>
    <property type="match status" value="1"/>
</dbReference>
<dbReference type="FunFam" id="1.10.10.10:FF:000030">
    <property type="entry name" value="Forkhead box protein K2"/>
    <property type="match status" value="1"/>
</dbReference>
<feature type="compositionally biased region" description="Low complexity" evidence="11">
    <location>
        <begin position="1100"/>
        <end position="1111"/>
    </location>
</feature>
<evidence type="ECO:0000259" key="13">
    <source>
        <dbReference type="PROSITE" id="PS50006"/>
    </source>
</evidence>